<dbReference type="STRING" id="1233.SAMN05216387_11737"/>
<proteinExistence type="predicted"/>
<evidence type="ECO:0000259" key="2">
    <source>
        <dbReference type="Pfam" id="PF13401"/>
    </source>
</evidence>
<evidence type="ECO:0000256" key="1">
    <source>
        <dbReference type="SAM" id="MobiDB-lite"/>
    </source>
</evidence>
<feature type="region of interest" description="Disordered" evidence="1">
    <location>
        <begin position="376"/>
        <end position="419"/>
    </location>
</feature>
<keyword evidence="4" id="KW-1185">Reference proteome</keyword>
<dbReference type="Gene3D" id="3.40.50.300">
    <property type="entry name" value="P-loop containing nucleotide triphosphate hydrolases"/>
    <property type="match status" value="1"/>
</dbReference>
<dbReference type="EMBL" id="FOBH01000017">
    <property type="protein sequence ID" value="SEL59681.1"/>
    <property type="molecule type" value="Genomic_DNA"/>
</dbReference>
<protein>
    <submittedName>
        <fullName evidence="3">Type II secretory pathway, component ExeA (Predicted ATPase)</fullName>
    </submittedName>
</protein>
<gene>
    <name evidence="3" type="ORF">SAMN05216387_11737</name>
</gene>
<name>A0A1H7RHF3_9PROT</name>
<sequence>MYLSHFGLSEQPFPHQDPMGNDFFYGGANRGLMLDALIYVLTHGEGAEGIITVTGECGSGKTTLCHSLMKRLPAQMQTIYLTQPVSTLEEFLNLISRQLKSDLAGLAGKGVEENCTCAPRDALAAELQCLLNEKYAAGKRIVLLIDETQELSAEILDELRALYEVESPHHKLLQIVLLGQNELGHTLTLPQMRKLKGCVTHHFELKPFNRKAVEEYLISRMRAAGHRGPVVFTPPAIKLISMASGGLIHSLNILADRSLETASSTGSPDVTADHVKAAIKDSGIQYSFNWRNWSDWFDLNHRAVGASAVITVTVLGLLGWFALRSPSAEVSSVVASAPSEAAPSAQVPIMAPAPAPIPALVPAPVPAPVPAYPPTAASMPGNTPSPASTAGSSPHASPETAAATRNTQDQPATAAMQQRSGKSYIGGVKLEGYALLEQRVEATTKSMATVDKNQYTIQLFSTDNVQPDRMERFLVRAQKLVDLSDLYVHTVNDGEKAKFRVTYGIYPDRNQAAAAINELPQKYQSSFHPEPSTWGDLSR</sequence>
<accession>A0A1H7RHF3</accession>
<evidence type="ECO:0000313" key="4">
    <source>
        <dbReference type="Proteomes" id="UP000198620"/>
    </source>
</evidence>
<dbReference type="Pfam" id="PF13401">
    <property type="entry name" value="AAA_22"/>
    <property type="match status" value="1"/>
</dbReference>
<feature type="domain" description="ORC1/DEAH AAA+ ATPase" evidence="2">
    <location>
        <begin position="47"/>
        <end position="186"/>
    </location>
</feature>
<feature type="compositionally biased region" description="Low complexity" evidence="1">
    <location>
        <begin position="384"/>
        <end position="398"/>
    </location>
</feature>
<dbReference type="InterPro" id="IPR049945">
    <property type="entry name" value="AAA_22"/>
</dbReference>
<dbReference type="AlphaFoldDB" id="A0A1H7RHF3"/>
<dbReference type="InterPro" id="IPR052026">
    <property type="entry name" value="ExeA_AAA_ATPase_DNA-bind"/>
</dbReference>
<dbReference type="GO" id="GO:0016887">
    <property type="term" value="F:ATP hydrolysis activity"/>
    <property type="evidence" value="ECO:0007669"/>
    <property type="project" value="InterPro"/>
</dbReference>
<feature type="compositionally biased region" description="Polar residues" evidence="1">
    <location>
        <begin position="403"/>
        <end position="419"/>
    </location>
</feature>
<dbReference type="OrthoDB" id="9783370at2"/>
<dbReference type="Proteomes" id="UP000198620">
    <property type="component" value="Unassembled WGS sequence"/>
</dbReference>
<dbReference type="PANTHER" id="PTHR35894:SF1">
    <property type="entry name" value="PHOSPHORIBULOKINASE _ URIDINE KINASE FAMILY"/>
    <property type="match status" value="1"/>
</dbReference>
<dbReference type="InterPro" id="IPR036680">
    <property type="entry name" value="SPOR-like_sf"/>
</dbReference>
<reference evidence="3 4" key="1">
    <citation type="submission" date="2016-10" db="EMBL/GenBank/DDBJ databases">
        <authorList>
            <person name="de Groot N.N."/>
        </authorList>
    </citation>
    <scope>NUCLEOTIDE SEQUENCE [LARGE SCALE GENOMIC DNA]</scope>
    <source>
        <strain evidence="3 4">Nv1</strain>
    </source>
</reference>
<dbReference type="SUPFAM" id="SSF52540">
    <property type="entry name" value="P-loop containing nucleoside triphosphate hydrolases"/>
    <property type="match status" value="1"/>
</dbReference>
<dbReference type="GO" id="GO:0042834">
    <property type="term" value="F:peptidoglycan binding"/>
    <property type="evidence" value="ECO:0007669"/>
    <property type="project" value="InterPro"/>
</dbReference>
<dbReference type="PANTHER" id="PTHR35894">
    <property type="entry name" value="GENERAL SECRETION PATHWAY PROTEIN A-RELATED"/>
    <property type="match status" value="1"/>
</dbReference>
<dbReference type="InterPro" id="IPR027417">
    <property type="entry name" value="P-loop_NTPase"/>
</dbReference>
<dbReference type="Gene3D" id="3.30.70.1070">
    <property type="entry name" value="Sporulation related repeat"/>
    <property type="match status" value="1"/>
</dbReference>
<evidence type="ECO:0000313" key="3">
    <source>
        <dbReference type="EMBL" id="SEL59681.1"/>
    </source>
</evidence>
<organism evidence="3 4">
    <name type="scientific">Nitrosovibrio tenuis</name>
    <dbReference type="NCBI Taxonomy" id="1233"/>
    <lineage>
        <taxon>Bacteria</taxon>
        <taxon>Pseudomonadati</taxon>
        <taxon>Pseudomonadota</taxon>
        <taxon>Betaproteobacteria</taxon>
        <taxon>Nitrosomonadales</taxon>
        <taxon>Nitrosomonadaceae</taxon>
        <taxon>Nitrosovibrio</taxon>
    </lineage>
</organism>